<keyword evidence="2" id="KW-1185">Reference proteome</keyword>
<protein>
    <submittedName>
        <fullName evidence="1">Uncharacterized protein</fullName>
    </submittedName>
</protein>
<accession>A0ABR0A0X9</accession>
<evidence type="ECO:0000313" key="1">
    <source>
        <dbReference type="EMBL" id="KAK4018812.1"/>
    </source>
</evidence>
<organism evidence="1 2">
    <name type="scientific">Daphnia magna</name>
    <dbReference type="NCBI Taxonomy" id="35525"/>
    <lineage>
        <taxon>Eukaryota</taxon>
        <taxon>Metazoa</taxon>
        <taxon>Ecdysozoa</taxon>
        <taxon>Arthropoda</taxon>
        <taxon>Crustacea</taxon>
        <taxon>Branchiopoda</taxon>
        <taxon>Diplostraca</taxon>
        <taxon>Cladocera</taxon>
        <taxon>Anomopoda</taxon>
        <taxon>Daphniidae</taxon>
        <taxon>Daphnia</taxon>
    </lineage>
</organism>
<sequence>MGSLRLFCKEHNIHLPTDKSEFSIEEATERKSPTRCSLPSIQVKKEEPFKPIWNDKSLISPF</sequence>
<gene>
    <name evidence="1" type="ORF">OUZ56_000852</name>
</gene>
<name>A0ABR0A0X9_9CRUS</name>
<reference evidence="1 2" key="1">
    <citation type="journal article" date="2023" name="Nucleic Acids Res.">
        <title>The hologenome of Daphnia magna reveals possible DNA methylation and microbiome-mediated evolution of the host genome.</title>
        <authorList>
            <person name="Chaturvedi A."/>
            <person name="Li X."/>
            <person name="Dhandapani V."/>
            <person name="Marshall H."/>
            <person name="Kissane S."/>
            <person name="Cuenca-Cambronero M."/>
            <person name="Asole G."/>
            <person name="Calvet F."/>
            <person name="Ruiz-Romero M."/>
            <person name="Marangio P."/>
            <person name="Guigo R."/>
            <person name="Rago D."/>
            <person name="Mirbahai L."/>
            <person name="Eastwood N."/>
            <person name="Colbourne J.K."/>
            <person name="Zhou J."/>
            <person name="Mallon E."/>
            <person name="Orsini L."/>
        </authorList>
    </citation>
    <scope>NUCLEOTIDE SEQUENCE [LARGE SCALE GENOMIC DNA]</scope>
    <source>
        <strain evidence="1">LRV0_1</strain>
    </source>
</reference>
<dbReference type="EMBL" id="JAOYFB010000036">
    <property type="protein sequence ID" value="KAK4018812.1"/>
    <property type="molecule type" value="Genomic_DNA"/>
</dbReference>
<evidence type="ECO:0000313" key="2">
    <source>
        <dbReference type="Proteomes" id="UP001234178"/>
    </source>
</evidence>
<proteinExistence type="predicted"/>
<dbReference type="Proteomes" id="UP001234178">
    <property type="component" value="Unassembled WGS sequence"/>
</dbReference>
<comment type="caution">
    <text evidence="1">The sequence shown here is derived from an EMBL/GenBank/DDBJ whole genome shotgun (WGS) entry which is preliminary data.</text>
</comment>